<dbReference type="EMBL" id="QLLN01000003">
    <property type="protein sequence ID" value="RAJ12747.1"/>
    <property type="molecule type" value="Genomic_DNA"/>
</dbReference>
<evidence type="ECO:0000256" key="1">
    <source>
        <dbReference type="SAM" id="Phobius"/>
    </source>
</evidence>
<keyword evidence="1" id="KW-0812">Transmembrane</keyword>
<keyword evidence="1" id="KW-0472">Membrane</keyword>
<dbReference type="RefSeq" id="WP_111623456.1">
    <property type="nucleotide sequence ID" value="NZ_QLLN01000003.1"/>
</dbReference>
<accession>A0A327RG11</accession>
<proteinExistence type="predicted"/>
<reference evidence="2 3" key="1">
    <citation type="submission" date="2018-06" db="EMBL/GenBank/DDBJ databases">
        <title>Genomic Encyclopedia of Archaeal and Bacterial Type Strains, Phase II (KMG-II): from individual species to whole genera.</title>
        <authorList>
            <person name="Goeker M."/>
        </authorList>
    </citation>
    <scope>NUCLEOTIDE SEQUENCE [LARGE SCALE GENOMIC DNA]</scope>
    <source>
        <strain evidence="2 3">DSM 23522</strain>
    </source>
</reference>
<keyword evidence="1" id="KW-1133">Transmembrane helix</keyword>
<protein>
    <submittedName>
        <fullName evidence="2">Uncharacterized protein</fullName>
    </submittedName>
</protein>
<dbReference type="OrthoDB" id="1452807at2"/>
<organism evidence="2 3">
    <name type="scientific">Arenibacter echinorum</name>
    <dbReference type="NCBI Taxonomy" id="440515"/>
    <lineage>
        <taxon>Bacteria</taxon>
        <taxon>Pseudomonadati</taxon>
        <taxon>Bacteroidota</taxon>
        <taxon>Flavobacteriia</taxon>
        <taxon>Flavobacteriales</taxon>
        <taxon>Flavobacteriaceae</taxon>
        <taxon>Arenibacter</taxon>
    </lineage>
</organism>
<comment type="caution">
    <text evidence="2">The sequence shown here is derived from an EMBL/GenBank/DDBJ whole genome shotgun (WGS) entry which is preliminary data.</text>
</comment>
<dbReference type="Proteomes" id="UP000249696">
    <property type="component" value="Unassembled WGS sequence"/>
</dbReference>
<dbReference type="AlphaFoldDB" id="A0A327RG11"/>
<keyword evidence="3" id="KW-1185">Reference proteome</keyword>
<evidence type="ECO:0000313" key="3">
    <source>
        <dbReference type="Proteomes" id="UP000249696"/>
    </source>
</evidence>
<gene>
    <name evidence="2" type="ORF">LV92_01983</name>
</gene>
<evidence type="ECO:0000313" key="2">
    <source>
        <dbReference type="EMBL" id="RAJ12747.1"/>
    </source>
</evidence>
<feature type="transmembrane region" description="Helical" evidence="1">
    <location>
        <begin position="12"/>
        <end position="30"/>
    </location>
</feature>
<sequence length="181" mass="20523">MTQKNVKGFRPWLFRSVAVIIGICYLVAPLQQELTELMHLLSHSLDKGIGHHSIASHTHDYNDHDGQDKAQAMASTYSVESHDHIASNEIGFHSHPHSPNSEPHKHEVIDFMSMAFSDSSPTHQDNDKFKVQSDLDKHLVVTNYRTYQAITIFEKSYFSNTQENTSRGIQFSIVPPPKPLC</sequence>
<name>A0A327RG11_9FLAO</name>